<feature type="compositionally biased region" description="Acidic residues" evidence="6">
    <location>
        <begin position="131"/>
        <end position="142"/>
    </location>
</feature>
<dbReference type="GO" id="GO:0009055">
    <property type="term" value="F:electron transfer activity"/>
    <property type="evidence" value="ECO:0007669"/>
    <property type="project" value="InterPro"/>
</dbReference>
<evidence type="ECO:0000256" key="1">
    <source>
        <dbReference type="ARBA" id="ARBA00004651"/>
    </source>
</evidence>
<dbReference type="RefSeq" id="WP_011445700.1">
    <property type="nucleotide sequence ID" value="NC_007794.1"/>
</dbReference>
<keyword evidence="3 7" id="KW-0812">Transmembrane</keyword>
<proteinExistence type="predicted"/>
<dbReference type="GO" id="GO:0022904">
    <property type="term" value="P:respiratory electron transport chain"/>
    <property type="evidence" value="ECO:0007669"/>
    <property type="project" value="InterPro"/>
</dbReference>
<evidence type="ECO:0000313" key="9">
    <source>
        <dbReference type="EMBL" id="ABD26491.1"/>
    </source>
</evidence>
<keyword evidence="5 7" id="KW-0472">Membrane</keyword>
<dbReference type="InterPro" id="IPR016174">
    <property type="entry name" value="Di-haem_cyt_TM"/>
</dbReference>
<name>Q2G6N2_NOVAD</name>
<protein>
    <submittedName>
        <fullName evidence="9">Cytochrome B561</fullName>
    </submittedName>
</protein>
<dbReference type="STRING" id="279238.Saro_2052"/>
<organism evidence="9 10">
    <name type="scientific">Novosphingobium aromaticivorans (strain ATCC 700278 / DSM 12444 / CCUG 56034 / CIP 105152 / NBRC 16084 / F199)</name>
    <dbReference type="NCBI Taxonomy" id="279238"/>
    <lineage>
        <taxon>Bacteria</taxon>
        <taxon>Pseudomonadati</taxon>
        <taxon>Pseudomonadota</taxon>
        <taxon>Alphaproteobacteria</taxon>
        <taxon>Sphingomonadales</taxon>
        <taxon>Sphingomonadaceae</taxon>
        <taxon>Novosphingobium</taxon>
    </lineage>
</organism>
<feature type="region of interest" description="Disordered" evidence="6">
    <location>
        <begin position="111"/>
        <end position="142"/>
    </location>
</feature>
<dbReference type="AlphaFoldDB" id="Q2G6N2"/>
<feature type="transmembrane region" description="Helical" evidence="7">
    <location>
        <begin position="163"/>
        <end position="181"/>
    </location>
</feature>
<dbReference type="eggNOG" id="COG3658">
    <property type="taxonomic scope" value="Bacteria"/>
</dbReference>
<evidence type="ECO:0000313" key="10">
    <source>
        <dbReference type="Proteomes" id="UP000009134"/>
    </source>
</evidence>
<dbReference type="EMBL" id="CP000248">
    <property type="protein sequence ID" value="ABD26491.1"/>
    <property type="molecule type" value="Genomic_DNA"/>
</dbReference>
<feature type="compositionally biased region" description="Basic and acidic residues" evidence="6">
    <location>
        <begin position="112"/>
        <end position="130"/>
    </location>
</feature>
<accession>Q2G6N2</accession>
<reference evidence="10" key="1">
    <citation type="submission" date="2006-01" db="EMBL/GenBank/DDBJ databases">
        <title>Complete sequence of Novosphingobium aromaticivorans DSM 12444.</title>
        <authorList>
            <consortium name="US DOE Joint Genome Institute"/>
            <person name="Copeland A."/>
            <person name="Lucas S."/>
            <person name="Lapidus A."/>
            <person name="Barry K."/>
            <person name="Detter J.C."/>
            <person name="Glavina T."/>
            <person name="Hammon N."/>
            <person name="Israni S."/>
            <person name="Pitluck S."/>
            <person name="Chain P."/>
            <person name="Malfatti S."/>
            <person name="Shin M."/>
            <person name="Vergez L."/>
            <person name="Schmutz J."/>
            <person name="Larimer F."/>
            <person name="Land M."/>
            <person name="Kyrpides N."/>
            <person name="Ivanova N."/>
            <person name="Fredrickson J."/>
            <person name="Balkwill D."/>
            <person name="Romine M.F."/>
            <person name="Richardson P."/>
        </authorList>
    </citation>
    <scope>NUCLEOTIDE SEQUENCE [LARGE SCALE GENOMIC DNA]</scope>
    <source>
        <strain evidence="10">ATCC 700278 / DSM 12444 / CCUG 56034 / CIP 105152 / NBRC 16084 / F199</strain>
    </source>
</reference>
<feature type="transmembrane region" description="Helical" evidence="7">
    <location>
        <begin position="78"/>
        <end position="100"/>
    </location>
</feature>
<dbReference type="InterPro" id="IPR011577">
    <property type="entry name" value="Cyt_b561_bac/Ni-Hgenase"/>
</dbReference>
<sequence length="187" mass="20408">MNGFRFYHLLFAGGVALAWLTAESLGLVHAWTGYVVAALIGLRLILSALGARGFDLVRLKPRFATAPRGQGGLRHPAIGRLLTLALLAAVATTATTGIVMDKGGTLFGQSIRAKDEERREEREHASARQDDGEEEGEGEDEEGLLGEIHETTGNALLPLVSLHALWLLFFRLDLARFVLFLPRRRPA</sequence>
<evidence type="ECO:0000256" key="2">
    <source>
        <dbReference type="ARBA" id="ARBA00022475"/>
    </source>
</evidence>
<dbReference type="Proteomes" id="UP000009134">
    <property type="component" value="Chromosome"/>
</dbReference>
<dbReference type="GO" id="GO:0005886">
    <property type="term" value="C:plasma membrane"/>
    <property type="evidence" value="ECO:0007669"/>
    <property type="project" value="UniProtKB-SubCell"/>
</dbReference>
<comment type="subcellular location">
    <subcellularLocation>
        <location evidence="1">Cell membrane</location>
        <topology evidence="1">Multi-pass membrane protein</topology>
    </subcellularLocation>
</comment>
<evidence type="ECO:0000256" key="6">
    <source>
        <dbReference type="SAM" id="MobiDB-lite"/>
    </source>
</evidence>
<dbReference type="KEGG" id="nar:Saro_2052"/>
<keyword evidence="2" id="KW-1003">Cell membrane</keyword>
<evidence type="ECO:0000256" key="5">
    <source>
        <dbReference type="ARBA" id="ARBA00023136"/>
    </source>
</evidence>
<feature type="transmembrane region" description="Helical" evidence="7">
    <location>
        <begin position="34"/>
        <end position="57"/>
    </location>
</feature>
<dbReference type="Pfam" id="PF01292">
    <property type="entry name" value="Ni_hydr_CYTB"/>
    <property type="match status" value="1"/>
</dbReference>
<keyword evidence="4 7" id="KW-1133">Transmembrane helix</keyword>
<gene>
    <name evidence="9" type="ordered locus">Saro_2052</name>
</gene>
<dbReference type="HOGENOM" id="CLU_124421_0_0_5"/>
<evidence type="ECO:0000256" key="7">
    <source>
        <dbReference type="SAM" id="Phobius"/>
    </source>
</evidence>
<dbReference type="SUPFAM" id="SSF81342">
    <property type="entry name" value="Transmembrane di-heme cytochromes"/>
    <property type="match status" value="1"/>
</dbReference>
<evidence type="ECO:0000259" key="8">
    <source>
        <dbReference type="Pfam" id="PF01292"/>
    </source>
</evidence>
<evidence type="ECO:0000256" key="4">
    <source>
        <dbReference type="ARBA" id="ARBA00022989"/>
    </source>
</evidence>
<keyword evidence="10" id="KW-1185">Reference proteome</keyword>
<evidence type="ECO:0000256" key="3">
    <source>
        <dbReference type="ARBA" id="ARBA00022692"/>
    </source>
</evidence>
<feature type="domain" description="Cytochrome b561 bacterial/Ni-hydrogenase" evidence="8">
    <location>
        <begin position="4"/>
        <end position="171"/>
    </location>
</feature>